<gene>
    <name evidence="2" type="ORF">SAMN05216167_13726</name>
</gene>
<dbReference type="AlphaFoldDB" id="A0A1I2H2V6"/>
<protein>
    <submittedName>
        <fullName evidence="2">RES domain-containing protein</fullName>
    </submittedName>
</protein>
<dbReference type="STRING" id="662367.SAMN05216167_13726"/>
<proteinExistence type="predicted"/>
<feature type="domain" description="RES" evidence="1">
    <location>
        <begin position="17"/>
        <end position="145"/>
    </location>
</feature>
<keyword evidence="3" id="KW-1185">Reference proteome</keyword>
<sequence>MAITLYRIQTDAHRDSILEGIGAKLRGGRWNAKGRPMVYTATTPELCFLEYMVHLDGTPLADLPPLILCEIAVPDHSISFVSLEELPLGWDDPYATPVGLPLFADQQFERYKCLCLALPSAVVPLSPSRNVLLDPLRAQRSECHVLSIQPYPIDPRLPTAALA</sequence>
<dbReference type="OrthoDB" id="9789501at2"/>
<dbReference type="SMART" id="SM00953">
    <property type="entry name" value="RES"/>
    <property type="match status" value="1"/>
</dbReference>
<evidence type="ECO:0000313" key="3">
    <source>
        <dbReference type="Proteomes" id="UP000198598"/>
    </source>
</evidence>
<organism evidence="2 3">
    <name type="scientific">Spirosoma endophyticum</name>
    <dbReference type="NCBI Taxonomy" id="662367"/>
    <lineage>
        <taxon>Bacteria</taxon>
        <taxon>Pseudomonadati</taxon>
        <taxon>Bacteroidota</taxon>
        <taxon>Cytophagia</taxon>
        <taxon>Cytophagales</taxon>
        <taxon>Cytophagaceae</taxon>
        <taxon>Spirosoma</taxon>
    </lineage>
</organism>
<dbReference type="RefSeq" id="WP_093834683.1">
    <property type="nucleotide sequence ID" value="NZ_FOLQ01000037.1"/>
</dbReference>
<accession>A0A1I2H2V6</accession>
<evidence type="ECO:0000313" key="2">
    <source>
        <dbReference type="EMBL" id="SFF23723.1"/>
    </source>
</evidence>
<dbReference type="EMBL" id="FOLQ01000037">
    <property type="protein sequence ID" value="SFF23723.1"/>
    <property type="molecule type" value="Genomic_DNA"/>
</dbReference>
<reference evidence="2 3" key="1">
    <citation type="submission" date="2016-10" db="EMBL/GenBank/DDBJ databases">
        <authorList>
            <person name="de Groot N.N."/>
        </authorList>
    </citation>
    <scope>NUCLEOTIDE SEQUENCE [LARGE SCALE GENOMIC DNA]</scope>
    <source>
        <strain evidence="2 3">DSM 26130</strain>
    </source>
</reference>
<dbReference type="Proteomes" id="UP000198598">
    <property type="component" value="Unassembled WGS sequence"/>
</dbReference>
<evidence type="ECO:0000259" key="1">
    <source>
        <dbReference type="SMART" id="SM00953"/>
    </source>
</evidence>
<dbReference type="Pfam" id="PF08808">
    <property type="entry name" value="RES"/>
    <property type="match status" value="1"/>
</dbReference>
<name>A0A1I2H2V6_9BACT</name>
<dbReference type="InterPro" id="IPR014914">
    <property type="entry name" value="RES_dom"/>
</dbReference>